<comment type="caution">
    <text evidence="1">The sequence shown here is derived from an EMBL/GenBank/DDBJ whole genome shotgun (WGS) entry which is preliminary data.</text>
</comment>
<accession>A0ABN2PHF7</accession>
<protein>
    <recommendedName>
        <fullName evidence="3">WXG100 family type VII secretion target</fullName>
    </recommendedName>
</protein>
<dbReference type="EMBL" id="BAAAOF010000002">
    <property type="protein sequence ID" value="GAA1922021.1"/>
    <property type="molecule type" value="Genomic_DNA"/>
</dbReference>
<evidence type="ECO:0000313" key="1">
    <source>
        <dbReference type="EMBL" id="GAA1922021.1"/>
    </source>
</evidence>
<dbReference type="RefSeq" id="WP_248146545.1">
    <property type="nucleotide sequence ID" value="NZ_BAAAOF010000002.1"/>
</dbReference>
<evidence type="ECO:0008006" key="3">
    <source>
        <dbReference type="Google" id="ProtNLM"/>
    </source>
</evidence>
<proteinExistence type="predicted"/>
<evidence type="ECO:0000313" key="2">
    <source>
        <dbReference type="Proteomes" id="UP001501343"/>
    </source>
</evidence>
<reference evidence="1 2" key="1">
    <citation type="journal article" date="2019" name="Int. J. Syst. Evol. Microbiol.">
        <title>The Global Catalogue of Microorganisms (GCM) 10K type strain sequencing project: providing services to taxonomists for standard genome sequencing and annotation.</title>
        <authorList>
            <consortium name="The Broad Institute Genomics Platform"/>
            <consortium name="The Broad Institute Genome Sequencing Center for Infectious Disease"/>
            <person name="Wu L."/>
            <person name="Ma J."/>
        </authorList>
    </citation>
    <scope>NUCLEOTIDE SEQUENCE [LARGE SCALE GENOMIC DNA]</scope>
    <source>
        <strain evidence="1 2">JCM 14900</strain>
    </source>
</reference>
<dbReference type="Proteomes" id="UP001501343">
    <property type="component" value="Unassembled WGS sequence"/>
</dbReference>
<organism evidence="1 2">
    <name type="scientific">Microbacterium aoyamense</name>
    <dbReference type="NCBI Taxonomy" id="344166"/>
    <lineage>
        <taxon>Bacteria</taxon>
        <taxon>Bacillati</taxon>
        <taxon>Actinomycetota</taxon>
        <taxon>Actinomycetes</taxon>
        <taxon>Micrococcales</taxon>
        <taxon>Microbacteriaceae</taxon>
        <taxon>Microbacterium</taxon>
    </lineage>
</organism>
<sequence>MTFSACAPAATPELDVVVRELERLSDRLLDVAHIARSLAAATDWQARAAVAFHEKATRWAGTVSGLGCLAETTRIDAVQARESARSRSEWACP</sequence>
<keyword evidence="2" id="KW-1185">Reference proteome</keyword>
<gene>
    <name evidence="1" type="ORF">GCM10009775_13080</name>
</gene>
<name>A0ABN2PHF7_9MICO</name>